<protein>
    <submittedName>
        <fullName evidence="1">Uncharacterized protein</fullName>
    </submittedName>
</protein>
<gene>
    <name evidence="1" type="ORF">L2E82_01007</name>
</gene>
<dbReference type="EMBL" id="CM042009">
    <property type="protein sequence ID" value="KAI3788247.1"/>
    <property type="molecule type" value="Genomic_DNA"/>
</dbReference>
<reference evidence="1 2" key="2">
    <citation type="journal article" date="2022" name="Mol. Ecol. Resour.">
        <title>The genomes of chicory, endive, great burdock and yacon provide insights into Asteraceae paleo-polyploidization history and plant inulin production.</title>
        <authorList>
            <person name="Fan W."/>
            <person name="Wang S."/>
            <person name="Wang H."/>
            <person name="Wang A."/>
            <person name="Jiang F."/>
            <person name="Liu H."/>
            <person name="Zhao H."/>
            <person name="Xu D."/>
            <person name="Zhang Y."/>
        </authorList>
    </citation>
    <scope>NUCLEOTIDE SEQUENCE [LARGE SCALE GENOMIC DNA]</scope>
    <source>
        <strain evidence="2">cv. Punajuju</strain>
        <tissue evidence="1">Leaves</tissue>
    </source>
</reference>
<comment type="caution">
    <text evidence="1">The sequence shown here is derived from an EMBL/GenBank/DDBJ whole genome shotgun (WGS) entry which is preliminary data.</text>
</comment>
<dbReference type="Proteomes" id="UP001055811">
    <property type="component" value="Linkage Group LG01"/>
</dbReference>
<sequence length="616" mass="69871">MLYANSHSSSTCVPMENVVYEPEYNPKALTSYYSCGVQIGRVKNPVVKDMIMKAKNHLSAIGWTFFYVSKKSGRRELRYRSPTGKTYVSLRTVCQALIDSHDDLDNVASSIIEEVTEQEKRCKSNDSVGSNRPKKRIRIEDVESSYLRQQREESVGNSNNLGILNEKKECFVTNRPGKILRNIKKSVESGKKKSQFKPNKRIQKGKPFSTYRKGMLSVLIKKNIVLQGSRVAYRNRIDNRIMAQGRLYEEGIQCDCCNLFFLLSKFESHAGSTYRRPAARIFLDDGRSLLDCQTQLNLENENGVHADTKLTELSDTLTGQDEFCSFCNNGGDLLLCDSCTSSYHSSCIGLNGVPDSEYWFCPSCCCGICLQGQIKEDSHDQGQVKCEQCEHMFHIACMKKKGLSIYYDDTRIFCSQKCERIFSGLMGITGISIPSSVNKLSWSLLKLVTDDNINEKNIETCSKLNRALEVMHECFEPTQHPWSDNDVVEDVIFCKSSKKSSFKGFFTAVLERDGEVVTVVTVRVHGCKVAEIPFVATRFRYQRLGMCRILMDELERKLEELGVERLVLPAVPGMVSTWTQAFGFNTMSDSERLSLIECKFLDFPGTIKCQKILKKM</sequence>
<proteinExistence type="predicted"/>
<accession>A0ACB9GZV0</accession>
<reference evidence="2" key="1">
    <citation type="journal article" date="2022" name="Mol. Ecol. Resour.">
        <title>The genomes of chicory, endive, great burdock and yacon provide insights into Asteraceae palaeo-polyploidization history and plant inulin production.</title>
        <authorList>
            <person name="Fan W."/>
            <person name="Wang S."/>
            <person name="Wang H."/>
            <person name="Wang A."/>
            <person name="Jiang F."/>
            <person name="Liu H."/>
            <person name="Zhao H."/>
            <person name="Xu D."/>
            <person name="Zhang Y."/>
        </authorList>
    </citation>
    <scope>NUCLEOTIDE SEQUENCE [LARGE SCALE GENOMIC DNA]</scope>
    <source>
        <strain evidence="2">cv. Punajuju</strain>
    </source>
</reference>
<evidence type="ECO:0000313" key="1">
    <source>
        <dbReference type="EMBL" id="KAI3788247.1"/>
    </source>
</evidence>
<organism evidence="1 2">
    <name type="scientific">Cichorium intybus</name>
    <name type="common">Chicory</name>
    <dbReference type="NCBI Taxonomy" id="13427"/>
    <lineage>
        <taxon>Eukaryota</taxon>
        <taxon>Viridiplantae</taxon>
        <taxon>Streptophyta</taxon>
        <taxon>Embryophyta</taxon>
        <taxon>Tracheophyta</taxon>
        <taxon>Spermatophyta</taxon>
        <taxon>Magnoliopsida</taxon>
        <taxon>eudicotyledons</taxon>
        <taxon>Gunneridae</taxon>
        <taxon>Pentapetalae</taxon>
        <taxon>asterids</taxon>
        <taxon>campanulids</taxon>
        <taxon>Asterales</taxon>
        <taxon>Asteraceae</taxon>
        <taxon>Cichorioideae</taxon>
        <taxon>Cichorieae</taxon>
        <taxon>Cichoriinae</taxon>
        <taxon>Cichorium</taxon>
    </lineage>
</organism>
<keyword evidence="2" id="KW-1185">Reference proteome</keyword>
<name>A0ACB9GZV0_CICIN</name>
<evidence type="ECO:0000313" key="2">
    <source>
        <dbReference type="Proteomes" id="UP001055811"/>
    </source>
</evidence>